<keyword evidence="2" id="KW-0677">Repeat</keyword>
<dbReference type="AlphaFoldDB" id="A0A382KG28"/>
<evidence type="ECO:0000256" key="3">
    <source>
        <dbReference type="ARBA" id="ARBA00022771"/>
    </source>
</evidence>
<keyword evidence="1" id="KW-0479">Metal-binding</keyword>
<keyword evidence="4" id="KW-0862">Zinc</keyword>
<proteinExistence type="predicted"/>
<dbReference type="InterPro" id="IPR008971">
    <property type="entry name" value="HSP40/DnaJ_pept-bd"/>
</dbReference>
<reference evidence="6" key="1">
    <citation type="submission" date="2018-05" db="EMBL/GenBank/DDBJ databases">
        <authorList>
            <person name="Lanie J.A."/>
            <person name="Ng W.-L."/>
            <person name="Kazmierczak K.M."/>
            <person name="Andrzejewski T.M."/>
            <person name="Davidsen T.M."/>
            <person name="Wayne K.J."/>
            <person name="Tettelin H."/>
            <person name="Glass J.I."/>
            <person name="Rusch D."/>
            <person name="Podicherti R."/>
            <person name="Tsui H.-C.T."/>
            <person name="Winkler M.E."/>
        </authorList>
    </citation>
    <scope>NUCLEOTIDE SEQUENCE</scope>
</reference>
<evidence type="ECO:0000259" key="5">
    <source>
        <dbReference type="Pfam" id="PF01556"/>
    </source>
</evidence>
<dbReference type="CDD" id="cd10747">
    <property type="entry name" value="DnaJ_C"/>
    <property type="match status" value="1"/>
</dbReference>
<evidence type="ECO:0000313" key="6">
    <source>
        <dbReference type="EMBL" id="SVC22555.1"/>
    </source>
</evidence>
<evidence type="ECO:0000256" key="1">
    <source>
        <dbReference type="ARBA" id="ARBA00022723"/>
    </source>
</evidence>
<dbReference type="PANTHER" id="PTHR43096:SF48">
    <property type="entry name" value="CHAPERONE PROTEIN DNAJ"/>
    <property type="match status" value="1"/>
</dbReference>
<sequence length="159" mass="17274">VVLTVQVRAGVDDGTTLRLSGRGAVGRWGGSAGDLYVNLRVRPHATLERRGYDLVHRLDLPVTQAALGADLDLETLDGVEELRIPAGTRTGEVFRLRGRGVPHVETRRRGDLLVEVVVETPGALSEEEESILRKLAEARGEPVIPPGEGLISRLRSAFR</sequence>
<dbReference type="GO" id="GO:0008270">
    <property type="term" value="F:zinc ion binding"/>
    <property type="evidence" value="ECO:0007669"/>
    <property type="project" value="UniProtKB-KW"/>
</dbReference>
<dbReference type="GO" id="GO:0042026">
    <property type="term" value="P:protein refolding"/>
    <property type="evidence" value="ECO:0007669"/>
    <property type="project" value="TreeGrafter"/>
</dbReference>
<gene>
    <name evidence="6" type="ORF">METZ01_LOCUS275409</name>
</gene>
<dbReference type="PANTHER" id="PTHR43096">
    <property type="entry name" value="DNAJ HOMOLOG 1, MITOCHONDRIAL-RELATED"/>
    <property type="match status" value="1"/>
</dbReference>
<evidence type="ECO:0000256" key="4">
    <source>
        <dbReference type="ARBA" id="ARBA00022833"/>
    </source>
</evidence>
<dbReference type="InterPro" id="IPR002939">
    <property type="entry name" value="DnaJ_C"/>
</dbReference>
<keyword evidence="3" id="KW-0863">Zinc-finger</keyword>
<dbReference type="FunFam" id="2.60.260.20:FF:000005">
    <property type="entry name" value="Chaperone protein dnaJ 1, mitochondrial"/>
    <property type="match status" value="1"/>
</dbReference>
<accession>A0A382KG28</accession>
<dbReference type="Pfam" id="PF01556">
    <property type="entry name" value="DnaJ_C"/>
    <property type="match status" value="1"/>
</dbReference>
<dbReference type="GO" id="GO:0051082">
    <property type="term" value="F:unfolded protein binding"/>
    <property type="evidence" value="ECO:0007669"/>
    <property type="project" value="InterPro"/>
</dbReference>
<feature type="domain" description="Chaperone DnaJ C-terminal" evidence="5">
    <location>
        <begin position="3"/>
        <end position="121"/>
    </location>
</feature>
<dbReference type="SUPFAM" id="SSF49493">
    <property type="entry name" value="HSP40/DnaJ peptide-binding domain"/>
    <property type="match status" value="2"/>
</dbReference>
<organism evidence="6">
    <name type="scientific">marine metagenome</name>
    <dbReference type="NCBI Taxonomy" id="408172"/>
    <lineage>
        <taxon>unclassified sequences</taxon>
        <taxon>metagenomes</taxon>
        <taxon>ecological metagenomes</taxon>
    </lineage>
</organism>
<feature type="non-terminal residue" evidence="6">
    <location>
        <position position="1"/>
    </location>
</feature>
<dbReference type="Gene3D" id="2.60.260.20">
    <property type="entry name" value="Urease metallochaperone UreE, N-terminal domain"/>
    <property type="match status" value="2"/>
</dbReference>
<name>A0A382KG28_9ZZZZ</name>
<dbReference type="EMBL" id="UINC01080007">
    <property type="protein sequence ID" value="SVC22555.1"/>
    <property type="molecule type" value="Genomic_DNA"/>
</dbReference>
<protein>
    <recommendedName>
        <fullName evidence="5">Chaperone DnaJ C-terminal domain-containing protein</fullName>
    </recommendedName>
</protein>
<evidence type="ECO:0000256" key="2">
    <source>
        <dbReference type="ARBA" id="ARBA00022737"/>
    </source>
</evidence>
<dbReference type="GO" id="GO:0005737">
    <property type="term" value="C:cytoplasm"/>
    <property type="evidence" value="ECO:0007669"/>
    <property type="project" value="TreeGrafter"/>
</dbReference>